<evidence type="ECO:0000256" key="1">
    <source>
        <dbReference type="SAM" id="SignalP"/>
    </source>
</evidence>
<dbReference type="Proteomes" id="UP000691718">
    <property type="component" value="Unassembled WGS sequence"/>
</dbReference>
<dbReference type="AlphaFoldDB" id="A0A8S3XM13"/>
<name>A0A8S3XM13_PARAO</name>
<evidence type="ECO:0000313" key="3">
    <source>
        <dbReference type="Proteomes" id="UP000691718"/>
    </source>
</evidence>
<protein>
    <submittedName>
        <fullName evidence="2">(apollo) hypothetical protein</fullName>
    </submittedName>
</protein>
<dbReference type="EMBL" id="CAJQZP010001211">
    <property type="protein sequence ID" value="CAG5030640.1"/>
    <property type="molecule type" value="Genomic_DNA"/>
</dbReference>
<organism evidence="2 3">
    <name type="scientific">Parnassius apollo</name>
    <name type="common">Apollo butterfly</name>
    <name type="synonym">Papilio apollo</name>
    <dbReference type="NCBI Taxonomy" id="110799"/>
    <lineage>
        <taxon>Eukaryota</taxon>
        <taxon>Metazoa</taxon>
        <taxon>Ecdysozoa</taxon>
        <taxon>Arthropoda</taxon>
        <taxon>Hexapoda</taxon>
        <taxon>Insecta</taxon>
        <taxon>Pterygota</taxon>
        <taxon>Neoptera</taxon>
        <taxon>Endopterygota</taxon>
        <taxon>Lepidoptera</taxon>
        <taxon>Glossata</taxon>
        <taxon>Ditrysia</taxon>
        <taxon>Papilionoidea</taxon>
        <taxon>Papilionidae</taxon>
        <taxon>Parnassiinae</taxon>
        <taxon>Parnassini</taxon>
        <taxon>Parnassius</taxon>
        <taxon>Parnassius</taxon>
    </lineage>
</organism>
<dbReference type="OrthoDB" id="8195871at2759"/>
<proteinExistence type="predicted"/>
<reference evidence="2" key="1">
    <citation type="submission" date="2021-04" db="EMBL/GenBank/DDBJ databases">
        <authorList>
            <person name="Tunstrom K."/>
        </authorList>
    </citation>
    <scope>NUCLEOTIDE SEQUENCE</scope>
</reference>
<accession>A0A8S3XM13</accession>
<keyword evidence="3" id="KW-1185">Reference proteome</keyword>
<gene>
    <name evidence="2" type="ORF">PAPOLLO_LOCUS19523</name>
</gene>
<comment type="caution">
    <text evidence="2">The sequence shown here is derived from an EMBL/GenBank/DDBJ whole genome shotgun (WGS) entry which is preliminary data.</text>
</comment>
<feature type="chain" id="PRO_5035845726" evidence="1">
    <location>
        <begin position="19"/>
        <end position="109"/>
    </location>
</feature>
<keyword evidence="1" id="KW-0732">Signal</keyword>
<feature type="signal peptide" evidence="1">
    <location>
        <begin position="1"/>
        <end position="18"/>
    </location>
</feature>
<evidence type="ECO:0000313" key="2">
    <source>
        <dbReference type="EMBL" id="CAG5030640.1"/>
    </source>
</evidence>
<sequence length="109" mass="12355">MLKVFVIFALMFIGHLWAAGPSCSSCGSECVSACGTRRFRTCCFNYLRRKRGSELLQSYGLQIKPANDVSHVVENFGIHTQAPPQFEEPKLWWMKVLSSENPDFGSYED</sequence>